<dbReference type="PANTHER" id="PTHR36987">
    <property type="entry name" value="NADH DEHYDROGENASE [UBIQUINONE] 1 BETA SUBCOMPLEX SUBUNIT 2-LIKE"/>
    <property type="match status" value="1"/>
</dbReference>
<dbReference type="KEGG" id="ppp:112295381"/>
<dbReference type="Proteomes" id="UP000006727">
    <property type="component" value="Chromosome 18"/>
</dbReference>
<dbReference type="GO" id="GO:0045271">
    <property type="term" value="C:respiratory chain complex I"/>
    <property type="evidence" value="ECO:0007669"/>
    <property type="project" value="InterPro"/>
</dbReference>
<proteinExistence type="predicted"/>
<reference evidence="1 3" key="1">
    <citation type="journal article" date="2008" name="Science">
        <title>The Physcomitrella genome reveals evolutionary insights into the conquest of land by plants.</title>
        <authorList>
            <person name="Rensing S."/>
            <person name="Lang D."/>
            <person name="Zimmer A."/>
            <person name="Terry A."/>
            <person name="Salamov A."/>
            <person name="Shapiro H."/>
            <person name="Nishiyama T."/>
            <person name="Perroud P.-F."/>
            <person name="Lindquist E."/>
            <person name="Kamisugi Y."/>
            <person name="Tanahashi T."/>
            <person name="Sakakibara K."/>
            <person name="Fujita T."/>
            <person name="Oishi K."/>
            <person name="Shin-I T."/>
            <person name="Kuroki Y."/>
            <person name="Toyoda A."/>
            <person name="Suzuki Y."/>
            <person name="Hashimoto A."/>
            <person name="Yamaguchi K."/>
            <person name="Sugano A."/>
            <person name="Kohara Y."/>
            <person name="Fujiyama A."/>
            <person name="Anterola A."/>
            <person name="Aoki S."/>
            <person name="Ashton N."/>
            <person name="Barbazuk W.B."/>
            <person name="Barker E."/>
            <person name="Bennetzen J."/>
            <person name="Bezanilla M."/>
            <person name="Blankenship R."/>
            <person name="Cho S.H."/>
            <person name="Dutcher S."/>
            <person name="Estelle M."/>
            <person name="Fawcett J.A."/>
            <person name="Gundlach H."/>
            <person name="Hanada K."/>
            <person name="Heyl A."/>
            <person name="Hicks K.A."/>
            <person name="Hugh J."/>
            <person name="Lohr M."/>
            <person name="Mayer K."/>
            <person name="Melkozernov A."/>
            <person name="Murata T."/>
            <person name="Nelson D."/>
            <person name="Pils B."/>
            <person name="Prigge M."/>
            <person name="Reiss B."/>
            <person name="Renner T."/>
            <person name="Rombauts S."/>
            <person name="Rushton P."/>
            <person name="Sanderfoot A."/>
            <person name="Schween G."/>
            <person name="Shiu S.-H."/>
            <person name="Stueber K."/>
            <person name="Theodoulou F.L."/>
            <person name="Tu H."/>
            <person name="Van de Peer Y."/>
            <person name="Verrier P.J."/>
            <person name="Waters E."/>
            <person name="Wood A."/>
            <person name="Yang L."/>
            <person name="Cove D."/>
            <person name="Cuming A."/>
            <person name="Hasebe M."/>
            <person name="Lucas S."/>
            <person name="Mishler D.B."/>
            <person name="Reski R."/>
            <person name="Grigoriev I."/>
            <person name="Quatrano R.S."/>
            <person name="Boore J.L."/>
        </authorList>
    </citation>
    <scope>NUCLEOTIDE SEQUENCE [LARGE SCALE GENOMIC DNA]</scope>
    <source>
        <strain evidence="2 3">cv. Gransden 2004</strain>
    </source>
</reference>
<dbReference type="STRING" id="3218.A0A2K1IZP3"/>
<dbReference type="EnsemblPlants" id="Pp3c18_1920V3.1">
    <property type="protein sequence ID" value="Pp3c18_1920V3.1"/>
    <property type="gene ID" value="Pp3c18_1920"/>
</dbReference>
<name>A0A2K1IZP3_PHYPA</name>
<reference evidence="1 3" key="2">
    <citation type="journal article" date="2018" name="Plant J.">
        <title>The Physcomitrella patens chromosome-scale assembly reveals moss genome structure and evolution.</title>
        <authorList>
            <person name="Lang D."/>
            <person name="Ullrich K.K."/>
            <person name="Murat F."/>
            <person name="Fuchs J."/>
            <person name="Jenkins J."/>
            <person name="Haas F.B."/>
            <person name="Piednoel M."/>
            <person name="Gundlach H."/>
            <person name="Van Bel M."/>
            <person name="Meyberg R."/>
            <person name="Vives C."/>
            <person name="Morata J."/>
            <person name="Symeonidi A."/>
            <person name="Hiss M."/>
            <person name="Muchero W."/>
            <person name="Kamisugi Y."/>
            <person name="Saleh O."/>
            <person name="Blanc G."/>
            <person name="Decker E.L."/>
            <person name="van Gessel N."/>
            <person name="Grimwood J."/>
            <person name="Hayes R.D."/>
            <person name="Graham S.W."/>
            <person name="Gunter L.E."/>
            <person name="McDaniel S.F."/>
            <person name="Hoernstein S.N.W."/>
            <person name="Larsson A."/>
            <person name="Li F.W."/>
            <person name="Perroud P.F."/>
            <person name="Phillips J."/>
            <person name="Ranjan P."/>
            <person name="Rokshar D.S."/>
            <person name="Rothfels C.J."/>
            <person name="Schneider L."/>
            <person name="Shu S."/>
            <person name="Stevenson D.W."/>
            <person name="Thummler F."/>
            <person name="Tillich M."/>
            <person name="Villarreal Aguilar J.C."/>
            <person name="Widiez T."/>
            <person name="Wong G.K."/>
            <person name="Wymore A."/>
            <person name="Zhang Y."/>
            <person name="Zimmer A.D."/>
            <person name="Quatrano R.S."/>
            <person name="Mayer K.F.X."/>
            <person name="Goodstein D."/>
            <person name="Casacuberta J.M."/>
            <person name="Vandepoele K."/>
            <person name="Reski R."/>
            <person name="Cuming A.C."/>
            <person name="Tuskan G.A."/>
            <person name="Maumus F."/>
            <person name="Salse J."/>
            <person name="Schmutz J."/>
            <person name="Rensing S.A."/>
        </authorList>
    </citation>
    <scope>NUCLEOTIDE SEQUENCE [LARGE SCALE GENOMIC DNA]</scope>
    <source>
        <strain evidence="2 3">cv. Gransden 2004</strain>
    </source>
</reference>
<keyword evidence="3" id="KW-1185">Reference proteome</keyword>
<dbReference type="Gramene" id="Pp3c18_1920V3.1">
    <property type="protein sequence ID" value="Pp3c18_1920V3.1"/>
    <property type="gene ID" value="Pp3c18_1920"/>
</dbReference>
<sequence length="76" mass="8333">MAGGGGHGAHNITHGGLSLHATKGWHSRVGQGMCAVMWLWVLYRAKQDGAVLMGWRHPWEGHGHGGHNEHEEAKHR</sequence>
<evidence type="ECO:0000313" key="3">
    <source>
        <dbReference type="Proteomes" id="UP000006727"/>
    </source>
</evidence>
<dbReference type="EMBL" id="ABEU02000018">
    <property type="protein sequence ID" value="PNR34730.1"/>
    <property type="molecule type" value="Genomic_DNA"/>
</dbReference>
<dbReference type="FunCoup" id="A0A2K1IZP3">
    <property type="interactions" value="491"/>
</dbReference>
<evidence type="ECO:0000313" key="1">
    <source>
        <dbReference type="EMBL" id="PNR34730.1"/>
    </source>
</evidence>
<dbReference type="Gramene" id="Pp3c18_1920V3.2">
    <property type="protein sequence ID" value="Pp3c18_1920V3.2"/>
    <property type="gene ID" value="Pp3c18_1920"/>
</dbReference>
<dbReference type="OrthoDB" id="531564at2759"/>
<dbReference type="PANTHER" id="PTHR36987:SF1">
    <property type="entry name" value="NADH DEHYDROGENASE [UBIQUINONE] 1 BETA SUBCOMPLEX SUBUNIT 2"/>
    <property type="match status" value="1"/>
</dbReference>
<dbReference type="InterPro" id="IPR044980">
    <property type="entry name" value="NDUFB2_plant/fungi"/>
</dbReference>
<dbReference type="OMA" id="PHHTESE"/>
<organism evidence="1">
    <name type="scientific">Physcomitrium patens</name>
    <name type="common">Spreading-leaved earth moss</name>
    <name type="synonym">Physcomitrella patens</name>
    <dbReference type="NCBI Taxonomy" id="3218"/>
    <lineage>
        <taxon>Eukaryota</taxon>
        <taxon>Viridiplantae</taxon>
        <taxon>Streptophyta</taxon>
        <taxon>Embryophyta</taxon>
        <taxon>Bryophyta</taxon>
        <taxon>Bryophytina</taxon>
        <taxon>Bryopsida</taxon>
        <taxon>Funariidae</taxon>
        <taxon>Funariales</taxon>
        <taxon>Funariaceae</taxon>
        <taxon>Physcomitrium</taxon>
    </lineage>
</organism>
<dbReference type="AlphaFoldDB" id="A0A2K1IZP3"/>
<evidence type="ECO:0008006" key="4">
    <source>
        <dbReference type="Google" id="ProtNLM"/>
    </source>
</evidence>
<gene>
    <name evidence="2" type="primary">LOC112295381</name>
    <name evidence="1" type="ORF">PHYPA_022628</name>
</gene>
<accession>A0A2K1IZP3</accession>
<dbReference type="EnsemblPlants" id="Pp3c18_1920V3.2">
    <property type="protein sequence ID" value="Pp3c18_1920V3.2"/>
    <property type="gene ID" value="Pp3c18_1920"/>
</dbReference>
<dbReference type="PaxDb" id="3218-PP1S17_321V6.1"/>
<dbReference type="GO" id="GO:0005743">
    <property type="term" value="C:mitochondrial inner membrane"/>
    <property type="evidence" value="ECO:0007669"/>
    <property type="project" value="InterPro"/>
</dbReference>
<evidence type="ECO:0000313" key="2">
    <source>
        <dbReference type="EnsemblPlants" id="Pp3c18_1920V3.1"/>
    </source>
</evidence>
<protein>
    <recommendedName>
        <fullName evidence="4">NADH dehydrogenase [ubiquinone] 1 beta subcomplex subunit 2</fullName>
    </recommendedName>
</protein>
<reference evidence="2" key="3">
    <citation type="submission" date="2020-12" db="UniProtKB">
        <authorList>
            <consortium name="EnsemblPlants"/>
        </authorList>
    </citation>
    <scope>IDENTIFICATION</scope>
</reference>